<reference evidence="1" key="1">
    <citation type="journal article" date="2021" name="PeerJ">
        <title>Extensive microbial diversity within the chicken gut microbiome revealed by metagenomics and culture.</title>
        <authorList>
            <person name="Gilroy R."/>
            <person name="Ravi A."/>
            <person name="Getino M."/>
            <person name="Pursley I."/>
            <person name="Horton D.L."/>
            <person name="Alikhan N.F."/>
            <person name="Baker D."/>
            <person name="Gharbi K."/>
            <person name="Hall N."/>
            <person name="Watson M."/>
            <person name="Adriaenssens E.M."/>
            <person name="Foster-Nyarko E."/>
            <person name="Jarju S."/>
            <person name="Secka A."/>
            <person name="Antonio M."/>
            <person name="Oren A."/>
            <person name="Chaudhuri R.R."/>
            <person name="La Ragione R."/>
            <person name="Hildebrand F."/>
            <person name="Pallen M.J."/>
        </authorList>
    </citation>
    <scope>NUCLEOTIDE SEQUENCE</scope>
    <source>
        <strain evidence="1">876</strain>
    </source>
</reference>
<gene>
    <name evidence="1" type="ORF">H9843_00170</name>
</gene>
<dbReference type="GO" id="GO:0003677">
    <property type="term" value="F:DNA binding"/>
    <property type="evidence" value="ECO:0007669"/>
    <property type="project" value="UniProtKB-KW"/>
</dbReference>
<organism evidence="1 2">
    <name type="scientific">Candidatus Limosilactobacillus merdavium</name>
    <dbReference type="NCBI Taxonomy" id="2838651"/>
    <lineage>
        <taxon>Bacteria</taxon>
        <taxon>Bacillati</taxon>
        <taxon>Bacillota</taxon>
        <taxon>Bacilli</taxon>
        <taxon>Lactobacillales</taxon>
        <taxon>Lactobacillaceae</taxon>
        <taxon>Limosilactobacillus</taxon>
    </lineage>
</organism>
<protein>
    <submittedName>
        <fullName evidence="1">DNA-binding protein</fullName>
    </submittedName>
</protein>
<sequence>MRITEDLQIQLPKDVQEATLKMVHTILITAVKDIEKQKSFPPYMTKQEASKYLHISGTTFDKWQCKLNIPLIQIDGVKRYKRETLDQFMKNIEQQNTK</sequence>
<dbReference type="Proteomes" id="UP000824180">
    <property type="component" value="Unassembled WGS sequence"/>
</dbReference>
<keyword evidence="1" id="KW-0238">DNA-binding</keyword>
<evidence type="ECO:0000313" key="1">
    <source>
        <dbReference type="EMBL" id="MBU3829312.1"/>
    </source>
</evidence>
<dbReference type="AlphaFoldDB" id="A0A9E2KTH4"/>
<accession>A0A9E2KTH4</accession>
<comment type="caution">
    <text evidence="1">The sequence shown here is derived from an EMBL/GenBank/DDBJ whole genome shotgun (WGS) entry which is preliminary data.</text>
</comment>
<dbReference type="EMBL" id="JAHLFK010000001">
    <property type="protein sequence ID" value="MBU3829312.1"/>
    <property type="molecule type" value="Genomic_DNA"/>
</dbReference>
<proteinExistence type="predicted"/>
<name>A0A9E2KTH4_9LACO</name>
<evidence type="ECO:0000313" key="2">
    <source>
        <dbReference type="Proteomes" id="UP000824180"/>
    </source>
</evidence>
<reference evidence="1" key="2">
    <citation type="submission" date="2021-04" db="EMBL/GenBank/DDBJ databases">
        <authorList>
            <person name="Gilroy R."/>
        </authorList>
    </citation>
    <scope>NUCLEOTIDE SEQUENCE</scope>
    <source>
        <strain evidence="1">876</strain>
    </source>
</reference>